<feature type="domain" description="Sulfotransferase" evidence="1">
    <location>
        <begin position="99"/>
        <end position="253"/>
    </location>
</feature>
<keyword evidence="2" id="KW-0808">Transferase</keyword>
<comment type="caution">
    <text evidence="2">The sequence shown here is derived from an EMBL/GenBank/DDBJ whole genome shotgun (WGS) entry which is preliminary data.</text>
</comment>
<gene>
    <name evidence="2" type="ORF">H0921_04400</name>
</gene>
<name>A0A7V8VCS3_9BACT</name>
<reference evidence="2 3" key="1">
    <citation type="submission" date="2020-07" db="EMBL/GenBank/DDBJ databases">
        <title>Thermogemmata thermophila gen. nov., sp. nov., a novel moderate thermophilic planctomycete from a Kamchatka hot spring.</title>
        <authorList>
            <person name="Elcheninov A.G."/>
            <person name="Podosokorskaya O.A."/>
            <person name="Kovaleva O.L."/>
            <person name="Novikov A."/>
            <person name="Bonch-Osmolovskaya E.A."/>
            <person name="Toshchakov S.V."/>
            <person name="Kublanov I.V."/>
        </authorList>
    </citation>
    <scope>NUCLEOTIDE SEQUENCE [LARGE SCALE GENOMIC DNA]</scope>
    <source>
        <strain evidence="2 3">2918</strain>
    </source>
</reference>
<evidence type="ECO:0000313" key="3">
    <source>
        <dbReference type="Proteomes" id="UP000542342"/>
    </source>
</evidence>
<dbReference type="InterPro" id="IPR000863">
    <property type="entry name" value="Sulfotransferase_dom"/>
</dbReference>
<protein>
    <submittedName>
        <fullName evidence="2">Sulfotransferase domain-containing protein</fullName>
    </submittedName>
</protein>
<dbReference type="EMBL" id="JACEFB010000002">
    <property type="protein sequence ID" value="MBA2225402.1"/>
    <property type="molecule type" value="Genomic_DNA"/>
</dbReference>
<dbReference type="Gene3D" id="3.40.50.300">
    <property type="entry name" value="P-loop containing nucleotide triphosphate hydrolases"/>
    <property type="match status" value="1"/>
</dbReference>
<dbReference type="Pfam" id="PF00685">
    <property type="entry name" value="Sulfotransfer_1"/>
    <property type="match status" value="1"/>
</dbReference>
<dbReference type="SUPFAM" id="SSF52540">
    <property type="entry name" value="P-loop containing nucleoside triphosphate hydrolases"/>
    <property type="match status" value="1"/>
</dbReference>
<evidence type="ECO:0000259" key="1">
    <source>
        <dbReference type="Pfam" id="PF00685"/>
    </source>
</evidence>
<dbReference type="InterPro" id="IPR027417">
    <property type="entry name" value="P-loop_NTPase"/>
</dbReference>
<dbReference type="Proteomes" id="UP000542342">
    <property type="component" value="Unassembled WGS sequence"/>
</dbReference>
<evidence type="ECO:0000313" key="2">
    <source>
        <dbReference type="EMBL" id="MBA2225402.1"/>
    </source>
</evidence>
<proteinExistence type="predicted"/>
<dbReference type="RefSeq" id="WP_194536829.1">
    <property type="nucleotide sequence ID" value="NZ_JACEFB010000002.1"/>
</dbReference>
<sequence length="264" mass="31483">MLGLLRHTLFGRLGHNGLAPSPTKVRVPTVFHITHHKAGSQWVHAILHTLAYHHLVLPEVDNRQFMNRPVENGKIYPTLYITREEFHSVALPRKYHRFVIIRDLRDTLISLYFSLKYSHPILRSEHNLMRQRLHELNMEDGLLHVAETSLIRPAMIQWSWLAARERLYRYEDLLEHDEELFEEIFLKVCRLPFSRQQVREAVRTHRFEARTKGRPRGIEDVHAHERKGIAGDWRNYFTDKVYDYVKSRYGSLLIATGYEKNFQW</sequence>
<accession>A0A7V8VCS3</accession>
<dbReference type="AlphaFoldDB" id="A0A7V8VCS3"/>
<organism evidence="2 3">
    <name type="scientific">Thermogemmata fonticola</name>
    <dbReference type="NCBI Taxonomy" id="2755323"/>
    <lineage>
        <taxon>Bacteria</taxon>
        <taxon>Pseudomonadati</taxon>
        <taxon>Planctomycetota</taxon>
        <taxon>Planctomycetia</taxon>
        <taxon>Gemmatales</taxon>
        <taxon>Gemmataceae</taxon>
        <taxon>Thermogemmata</taxon>
    </lineage>
</organism>
<keyword evidence="3" id="KW-1185">Reference proteome</keyword>
<dbReference type="GO" id="GO:0008146">
    <property type="term" value="F:sulfotransferase activity"/>
    <property type="evidence" value="ECO:0007669"/>
    <property type="project" value="InterPro"/>
</dbReference>